<feature type="domain" description="MoeA N-terminal and linker" evidence="1">
    <location>
        <begin position="9"/>
        <end position="125"/>
    </location>
</feature>
<reference evidence="2" key="1">
    <citation type="journal article" date="2020" name="mSystems">
        <title>Genome- and Community-Level Interaction Insights into Carbon Utilization and Element Cycling Functions of Hydrothermarchaeota in Hydrothermal Sediment.</title>
        <authorList>
            <person name="Zhou Z."/>
            <person name="Liu Y."/>
            <person name="Xu W."/>
            <person name="Pan J."/>
            <person name="Luo Z.H."/>
            <person name="Li M."/>
        </authorList>
    </citation>
    <scope>NUCLEOTIDE SEQUENCE</scope>
    <source>
        <strain evidence="2">SpSt-1183</strain>
    </source>
</reference>
<dbReference type="PANTHER" id="PTHR10192">
    <property type="entry name" value="MOLYBDOPTERIN BIOSYNTHESIS PROTEIN"/>
    <property type="match status" value="1"/>
</dbReference>
<dbReference type="Gene3D" id="3.90.105.10">
    <property type="entry name" value="Molybdopterin biosynthesis moea protein, domain 2"/>
    <property type="match status" value="1"/>
</dbReference>
<dbReference type="Gene3D" id="2.170.190.11">
    <property type="entry name" value="Molybdopterin biosynthesis moea protein, domain 3"/>
    <property type="match status" value="1"/>
</dbReference>
<gene>
    <name evidence="2" type="ORF">ENN52_02465</name>
</gene>
<dbReference type="GO" id="GO:0006777">
    <property type="term" value="P:Mo-molybdopterin cofactor biosynthetic process"/>
    <property type="evidence" value="ECO:0007669"/>
    <property type="project" value="TreeGrafter"/>
</dbReference>
<evidence type="ECO:0000259" key="1">
    <source>
        <dbReference type="Pfam" id="PF03453"/>
    </source>
</evidence>
<dbReference type="InterPro" id="IPR036135">
    <property type="entry name" value="MoeA_linker/N_sf"/>
</dbReference>
<comment type="caution">
    <text evidence="2">The sequence shown here is derived from an EMBL/GenBank/DDBJ whole genome shotgun (WGS) entry which is preliminary data.</text>
</comment>
<dbReference type="Proteomes" id="UP000885648">
    <property type="component" value="Unassembled WGS sequence"/>
</dbReference>
<dbReference type="InterPro" id="IPR005110">
    <property type="entry name" value="MoeA_linker/N"/>
</dbReference>
<accession>A0A831LYN9</accession>
<organism evidence="2">
    <name type="scientific">Methanofollis liminatans</name>
    <dbReference type="NCBI Taxonomy" id="2201"/>
    <lineage>
        <taxon>Archaea</taxon>
        <taxon>Methanobacteriati</taxon>
        <taxon>Methanobacteriota</taxon>
        <taxon>Stenosarchaea group</taxon>
        <taxon>Methanomicrobia</taxon>
        <taxon>Methanomicrobiales</taxon>
        <taxon>Methanomicrobiaceae</taxon>
        <taxon>Methanofollis</taxon>
    </lineage>
</organism>
<evidence type="ECO:0000313" key="2">
    <source>
        <dbReference type="EMBL" id="HDS62992.1"/>
    </source>
</evidence>
<dbReference type="InterPro" id="IPR038987">
    <property type="entry name" value="MoeA-like"/>
</dbReference>
<dbReference type="PANTHER" id="PTHR10192:SF16">
    <property type="entry name" value="MOLYBDOPTERIN MOLYBDENUMTRANSFERASE"/>
    <property type="match status" value="1"/>
</dbReference>
<dbReference type="SUPFAM" id="SSF63882">
    <property type="entry name" value="MoeA N-terminal region -like"/>
    <property type="match status" value="1"/>
</dbReference>
<dbReference type="Pfam" id="PF03453">
    <property type="entry name" value="MoeA_N"/>
    <property type="match status" value="1"/>
</dbReference>
<dbReference type="GO" id="GO:0061599">
    <property type="term" value="F:molybdopterin molybdotransferase activity"/>
    <property type="evidence" value="ECO:0007669"/>
    <property type="project" value="TreeGrafter"/>
</dbReference>
<dbReference type="AlphaFoldDB" id="A0A831LYN9"/>
<sequence length="125" mass="13629">MVKRYLDLVSLERALAIIGEAFECRPRTARVPLEEASGRVTAAPIFARFSVPAIHISAMDGIAVRSAETRGASESRPVVLADAARVNTGNIVPPEYDAVVMIEDVWIGEGTYTVRKAVAPWQHVR</sequence>
<protein>
    <submittedName>
        <fullName evidence="2">Molybdopterin biosynthesis protein</fullName>
    </submittedName>
</protein>
<name>A0A831LYN9_9EURY</name>
<dbReference type="GO" id="GO:0005829">
    <property type="term" value="C:cytosol"/>
    <property type="evidence" value="ECO:0007669"/>
    <property type="project" value="TreeGrafter"/>
</dbReference>
<feature type="non-terminal residue" evidence="2">
    <location>
        <position position="125"/>
    </location>
</feature>
<proteinExistence type="predicted"/>
<dbReference type="EMBL" id="DSBY01000102">
    <property type="protein sequence ID" value="HDS62992.1"/>
    <property type="molecule type" value="Genomic_DNA"/>
</dbReference>